<dbReference type="Gene3D" id="1.10.260.40">
    <property type="entry name" value="lambda repressor-like DNA-binding domains"/>
    <property type="match status" value="1"/>
</dbReference>
<accession>A0A650EK44</accession>
<dbReference type="PROSITE" id="PS50943">
    <property type="entry name" value="HTH_CROC1"/>
    <property type="match status" value="1"/>
</dbReference>
<dbReference type="GO" id="GO:0003677">
    <property type="term" value="F:DNA binding"/>
    <property type="evidence" value="ECO:0007669"/>
    <property type="project" value="InterPro"/>
</dbReference>
<evidence type="ECO:0000313" key="2">
    <source>
        <dbReference type="EMBL" id="QGT49812.1"/>
    </source>
</evidence>
<protein>
    <recommendedName>
        <fullName evidence="1">HTH cro/C1-type domain-containing protein</fullName>
    </recommendedName>
</protein>
<dbReference type="InterPro" id="IPR010982">
    <property type="entry name" value="Lambda_DNA-bd_dom_sf"/>
</dbReference>
<dbReference type="Pfam" id="PF01381">
    <property type="entry name" value="HTH_3"/>
    <property type="match status" value="1"/>
</dbReference>
<gene>
    <name evidence="2" type="ORF">Melaina855_1990</name>
</gene>
<dbReference type="InterPro" id="IPR001387">
    <property type="entry name" value="Cro/C1-type_HTH"/>
</dbReference>
<evidence type="ECO:0000259" key="1">
    <source>
        <dbReference type="PROSITE" id="PS50943"/>
    </source>
</evidence>
<organism evidence="2">
    <name type="scientific">uncultured Candidatus Melainabacteria bacterium</name>
    <dbReference type="NCBI Taxonomy" id="2682970"/>
    <lineage>
        <taxon>Bacteria</taxon>
        <taxon>Bacillati</taxon>
        <taxon>Candidatus Melainabacteria</taxon>
        <taxon>environmental samples</taxon>
    </lineage>
</organism>
<dbReference type="SUPFAM" id="SSF47413">
    <property type="entry name" value="lambda repressor-like DNA-binding domains"/>
    <property type="match status" value="1"/>
</dbReference>
<dbReference type="CDD" id="cd00093">
    <property type="entry name" value="HTH_XRE"/>
    <property type="match status" value="1"/>
</dbReference>
<proteinExistence type="predicted"/>
<dbReference type="EMBL" id="MN577570">
    <property type="protein sequence ID" value="QGT49812.1"/>
    <property type="molecule type" value="Genomic_DNA"/>
</dbReference>
<dbReference type="AlphaFoldDB" id="A0A650EK44"/>
<name>A0A650EK44_9BACT</name>
<reference evidence="2" key="1">
    <citation type="journal article" date="2020" name="J. ISSAAS">
        <title>Lactobacilli and other gastrointestinal microbiota of Peromyscus leucopus, reservoir host for agents of Lyme disease and other zoonoses in North America.</title>
        <authorList>
            <person name="Milovic A."/>
            <person name="Bassam K."/>
            <person name="Shao H."/>
            <person name="Chatzistamou I."/>
            <person name="Tufts D.M."/>
            <person name="Diuk-Wasser M."/>
            <person name="Barbour A.G."/>
        </authorList>
    </citation>
    <scope>NUCLEOTIDE SEQUENCE</scope>
    <source>
        <strain evidence="2">LL20</strain>
    </source>
</reference>
<sequence length="91" mass="10796">MNQKEQIYCKMIGKAIRELRQDVKEKSLCMFAYENDIPRSTLSRIEIGDNEPKLVTLKKIAEGFGWSLSELFQHIEDKLPENFKIFDEEHY</sequence>
<feature type="domain" description="HTH cro/C1-type" evidence="1">
    <location>
        <begin position="36"/>
        <end position="71"/>
    </location>
</feature>